<keyword evidence="15" id="KW-1185">Reference proteome</keyword>
<reference evidence="14" key="3">
    <citation type="submission" date="2020-12" db="UniProtKB">
        <authorList>
            <consortium name="EnsemblPlants"/>
        </authorList>
    </citation>
    <scope>IDENTIFICATION</scope>
</reference>
<dbReference type="EC" id="3.1.2.6" evidence="7"/>
<feature type="domain" description="Metallo-beta-lactamase" evidence="13">
    <location>
        <begin position="76"/>
        <end position="234"/>
    </location>
</feature>
<evidence type="ECO:0000259" key="13">
    <source>
        <dbReference type="SMART" id="SM00849"/>
    </source>
</evidence>
<evidence type="ECO:0000256" key="6">
    <source>
        <dbReference type="ARBA" id="ARBA00006759"/>
    </source>
</evidence>
<evidence type="ECO:0000256" key="12">
    <source>
        <dbReference type="SAM" id="SignalP"/>
    </source>
</evidence>
<gene>
    <name evidence="14" type="primary">LOC112280098</name>
</gene>
<keyword evidence="12" id="KW-0732">Signal</keyword>
<dbReference type="PANTHER" id="PTHR43705:SF1">
    <property type="entry name" value="HYDROXYACYLGLUTATHIONE HYDROLASE GLOB"/>
    <property type="match status" value="1"/>
</dbReference>
<dbReference type="AlphaFoldDB" id="A0A7I4DLH6"/>
<evidence type="ECO:0000256" key="5">
    <source>
        <dbReference type="ARBA" id="ARBA00004963"/>
    </source>
</evidence>
<dbReference type="GO" id="GO:0004416">
    <property type="term" value="F:hydroxyacylglutathione hydrolase activity"/>
    <property type="evidence" value="ECO:0000318"/>
    <property type="project" value="GO_Central"/>
</dbReference>
<comment type="cofactor">
    <cofactor evidence="4">
        <name>Fe(3+)</name>
        <dbReference type="ChEBI" id="CHEBI:29034"/>
    </cofactor>
</comment>
<dbReference type="GO" id="GO:0019243">
    <property type="term" value="P:methylglyoxal catabolic process to D-lactate via S-lactoyl-glutathione"/>
    <property type="evidence" value="ECO:0007669"/>
    <property type="project" value="InterPro"/>
</dbReference>
<dbReference type="InterPro" id="IPR017782">
    <property type="entry name" value="Hydroxyacylglutathione_Hdrlase"/>
</dbReference>
<feature type="chain" id="PRO_5029476279" description="hydroxyacylglutathione hydrolase" evidence="12">
    <location>
        <begin position="22"/>
        <end position="319"/>
    </location>
</feature>
<evidence type="ECO:0000256" key="7">
    <source>
        <dbReference type="ARBA" id="ARBA00011917"/>
    </source>
</evidence>
<dbReference type="Proteomes" id="UP000006727">
    <property type="component" value="Chromosome 3"/>
</dbReference>
<dbReference type="FunFam" id="3.60.15.10:FF:000019">
    <property type="entry name" value="Hydroxyacylglutathione hydrolase, mitochondrial"/>
    <property type="match status" value="1"/>
</dbReference>
<dbReference type="FunCoup" id="A0A7I4DLH6">
    <property type="interactions" value="1095"/>
</dbReference>
<comment type="similarity">
    <text evidence="6">Belongs to the metallo-beta-lactamase superfamily. Glyoxalase II family.</text>
</comment>
<proteinExistence type="inferred from homology"/>
<evidence type="ECO:0000256" key="10">
    <source>
        <dbReference type="ARBA" id="ARBA00022833"/>
    </source>
</evidence>
<dbReference type="Pfam" id="PF00753">
    <property type="entry name" value="Lactamase_B"/>
    <property type="match status" value="1"/>
</dbReference>
<comment type="pathway">
    <text evidence="5">Secondary metabolite metabolism; methylglyoxal degradation; (R)-lactate from methylglyoxal: step 2/2.</text>
</comment>
<comment type="cofactor">
    <cofactor evidence="2">
        <name>Zn(2+)</name>
        <dbReference type="ChEBI" id="CHEBI:29105"/>
    </cofactor>
</comment>
<keyword evidence="8" id="KW-0479">Metal-binding</keyword>
<dbReference type="SMART" id="SM00849">
    <property type="entry name" value="Lactamase_B"/>
    <property type="match status" value="1"/>
</dbReference>
<dbReference type="InterPro" id="IPR036866">
    <property type="entry name" value="RibonucZ/Hydroxyglut_hydro"/>
</dbReference>
<organism evidence="14 15">
    <name type="scientific">Physcomitrium patens</name>
    <name type="common">Spreading-leaved earth moss</name>
    <name type="synonym">Physcomitrella patens</name>
    <dbReference type="NCBI Taxonomy" id="3218"/>
    <lineage>
        <taxon>Eukaryota</taxon>
        <taxon>Viridiplantae</taxon>
        <taxon>Streptophyta</taxon>
        <taxon>Embryophyta</taxon>
        <taxon>Bryophyta</taxon>
        <taxon>Bryophytina</taxon>
        <taxon>Bryopsida</taxon>
        <taxon>Funariidae</taxon>
        <taxon>Funariales</taxon>
        <taxon>Funariaceae</taxon>
        <taxon>Physcomitrium</taxon>
    </lineage>
</organism>
<evidence type="ECO:0000256" key="1">
    <source>
        <dbReference type="ARBA" id="ARBA00001623"/>
    </source>
</evidence>
<dbReference type="SUPFAM" id="SSF56281">
    <property type="entry name" value="Metallo-hydrolase/oxidoreductase"/>
    <property type="match status" value="1"/>
</dbReference>
<name>A0A7I4DLH6_PHYPA</name>
<dbReference type="EnsemblPlants" id="Pp3c3_9810V3.4">
    <property type="protein sequence ID" value="Pp3c3_9810V3.4"/>
    <property type="gene ID" value="Pp3c3_9810"/>
</dbReference>
<keyword evidence="10" id="KW-0862">Zinc</keyword>
<comment type="cofactor">
    <cofactor evidence="3">
        <name>Fe(2+)</name>
        <dbReference type="ChEBI" id="CHEBI:29033"/>
    </cofactor>
</comment>
<dbReference type="PANTHER" id="PTHR43705">
    <property type="entry name" value="HYDROXYACYLGLUTATHIONE HYDROLASE"/>
    <property type="match status" value="1"/>
</dbReference>
<protein>
    <recommendedName>
        <fullName evidence="7">hydroxyacylglutathione hydrolase</fullName>
        <ecNumber evidence="7">3.1.2.6</ecNumber>
    </recommendedName>
    <alternativeName>
        <fullName evidence="11">Glyoxalase II</fullName>
    </alternativeName>
</protein>
<evidence type="ECO:0000256" key="2">
    <source>
        <dbReference type="ARBA" id="ARBA00001947"/>
    </source>
</evidence>
<dbReference type="NCBIfam" id="TIGR03413">
    <property type="entry name" value="GSH_gloB"/>
    <property type="match status" value="1"/>
</dbReference>
<dbReference type="Gramene" id="Pp3c3_9810V3.4">
    <property type="protein sequence ID" value="Pp3c3_9810V3.4"/>
    <property type="gene ID" value="Pp3c3_9810"/>
</dbReference>
<dbReference type="InterPro" id="IPR035680">
    <property type="entry name" value="Clx_II_MBL"/>
</dbReference>
<dbReference type="EMBL" id="ABEU02000003">
    <property type="status" value="NOT_ANNOTATED_CDS"/>
    <property type="molecule type" value="Genomic_DNA"/>
</dbReference>
<reference evidence="14 15" key="2">
    <citation type="journal article" date="2018" name="Plant J.">
        <title>The Physcomitrella patens chromosome-scale assembly reveals moss genome structure and evolution.</title>
        <authorList>
            <person name="Lang D."/>
            <person name="Ullrich K.K."/>
            <person name="Murat F."/>
            <person name="Fuchs J."/>
            <person name="Jenkins J."/>
            <person name="Haas F.B."/>
            <person name="Piednoel M."/>
            <person name="Gundlach H."/>
            <person name="Van Bel M."/>
            <person name="Meyberg R."/>
            <person name="Vives C."/>
            <person name="Morata J."/>
            <person name="Symeonidi A."/>
            <person name="Hiss M."/>
            <person name="Muchero W."/>
            <person name="Kamisugi Y."/>
            <person name="Saleh O."/>
            <person name="Blanc G."/>
            <person name="Decker E.L."/>
            <person name="van Gessel N."/>
            <person name="Grimwood J."/>
            <person name="Hayes R.D."/>
            <person name="Graham S.W."/>
            <person name="Gunter L.E."/>
            <person name="McDaniel S.F."/>
            <person name="Hoernstein S.N.W."/>
            <person name="Larsson A."/>
            <person name="Li F.W."/>
            <person name="Perroud P.F."/>
            <person name="Phillips J."/>
            <person name="Ranjan P."/>
            <person name="Rokshar D.S."/>
            <person name="Rothfels C.J."/>
            <person name="Schneider L."/>
            <person name="Shu S."/>
            <person name="Stevenson D.W."/>
            <person name="Thummler F."/>
            <person name="Tillich M."/>
            <person name="Villarreal Aguilar J.C."/>
            <person name="Widiez T."/>
            <person name="Wong G.K."/>
            <person name="Wymore A."/>
            <person name="Zhang Y."/>
            <person name="Zimmer A.D."/>
            <person name="Quatrano R.S."/>
            <person name="Mayer K.F.X."/>
            <person name="Goodstein D."/>
            <person name="Casacuberta J.M."/>
            <person name="Vandepoele K."/>
            <person name="Reski R."/>
            <person name="Cuming A.C."/>
            <person name="Tuskan G.A."/>
            <person name="Maumus F."/>
            <person name="Salse J."/>
            <person name="Schmutz J."/>
            <person name="Rensing S.A."/>
        </authorList>
    </citation>
    <scope>NUCLEOTIDE SEQUENCE [LARGE SCALE GENOMIC DNA]</scope>
    <source>
        <strain evidence="14 15">cv. Gransden 2004</strain>
    </source>
</reference>
<comment type="catalytic activity">
    <reaction evidence="1">
        <text>an S-(2-hydroxyacyl)glutathione + H2O = a 2-hydroxy carboxylate + glutathione + H(+)</text>
        <dbReference type="Rhea" id="RHEA:21864"/>
        <dbReference type="ChEBI" id="CHEBI:15377"/>
        <dbReference type="ChEBI" id="CHEBI:15378"/>
        <dbReference type="ChEBI" id="CHEBI:57925"/>
        <dbReference type="ChEBI" id="CHEBI:58896"/>
        <dbReference type="ChEBI" id="CHEBI:71261"/>
        <dbReference type="EC" id="3.1.2.6"/>
    </reaction>
</comment>
<dbReference type="InterPro" id="IPR001279">
    <property type="entry name" value="Metallo-B-lactamas"/>
</dbReference>
<evidence type="ECO:0000256" key="3">
    <source>
        <dbReference type="ARBA" id="ARBA00001954"/>
    </source>
</evidence>
<dbReference type="Gene3D" id="3.60.15.10">
    <property type="entry name" value="Ribonuclease Z/Hydroxyacylglutathione hydrolase-like"/>
    <property type="match status" value="1"/>
</dbReference>
<evidence type="ECO:0000256" key="9">
    <source>
        <dbReference type="ARBA" id="ARBA00022801"/>
    </source>
</evidence>
<dbReference type="InterPro" id="IPR032282">
    <property type="entry name" value="HAGH_C"/>
</dbReference>
<feature type="signal peptide" evidence="12">
    <location>
        <begin position="1"/>
        <end position="21"/>
    </location>
</feature>
<evidence type="ECO:0000313" key="14">
    <source>
        <dbReference type="EnsemblPlants" id="Pp3c3_9810V3.4"/>
    </source>
</evidence>
<sequence>MRFRAAGGLKVWVMLTPFTELRTAWESSVWPRGGTSRVLLGARTNSQFWGGIKRQFNSATITQAALQIDLVKCLVDNYAYLLHDTASGTTGIVDPSAAGPVVKALKEKGLSLDYILNTHHHWDHTGGNADLKKQYNAKVVGPRADQERIPGIDIALRDGETWMFGEQLMRVLDTPGHTRGHVSFYFERSKSLFTGDTLFSIGCGRLFEGSPEQMWISLSKLTALPDDTLVYCGHEYTMSNAKFALTVEPQNIALQSRAQQVKELRDKDQPTIPTTLREEKEFNPFLRPFSAELRKSLNVAAAASDIDAFAAVRAAKDRA</sequence>
<evidence type="ECO:0000313" key="15">
    <source>
        <dbReference type="Proteomes" id="UP000006727"/>
    </source>
</evidence>
<evidence type="ECO:0000256" key="4">
    <source>
        <dbReference type="ARBA" id="ARBA00001965"/>
    </source>
</evidence>
<keyword evidence="9" id="KW-0378">Hydrolase</keyword>
<evidence type="ECO:0000256" key="11">
    <source>
        <dbReference type="ARBA" id="ARBA00031044"/>
    </source>
</evidence>
<dbReference type="InParanoid" id="A0A7I4DLH6"/>
<dbReference type="HAMAP" id="MF_01374">
    <property type="entry name" value="Glyoxalase_2"/>
    <property type="match status" value="1"/>
</dbReference>
<dbReference type="InterPro" id="IPR050110">
    <property type="entry name" value="Glyoxalase_II_hydrolase"/>
</dbReference>
<dbReference type="CDD" id="cd07723">
    <property type="entry name" value="hydroxyacylglutathione_hydrolase_MBL-fold"/>
    <property type="match status" value="1"/>
</dbReference>
<dbReference type="Pfam" id="PF16123">
    <property type="entry name" value="HAGH_C"/>
    <property type="match status" value="1"/>
</dbReference>
<reference evidence="14 15" key="1">
    <citation type="journal article" date="2008" name="Science">
        <title>The Physcomitrella genome reveals evolutionary insights into the conquest of land by plants.</title>
        <authorList>
            <person name="Rensing S."/>
            <person name="Lang D."/>
            <person name="Zimmer A."/>
            <person name="Terry A."/>
            <person name="Salamov A."/>
            <person name="Shapiro H."/>
            <person name="Nishiyama T."/>
            <person name="Perroud P.-F."/>
            <person name="Lindquist E."/>
            <person name="Kamisugi Y."/>
            <person name="Tanahashi T."/>
            <person name="Sakakibara K."/>
            <person name="Fujita T."/>
            <person name="Oishi K."/>
            <person name="Shin-I T."/>
            <person name="Kuroki Y."/>
            <person name="Toyoda A."/>
            <person name="Suzuki Y."/>
            <person name="Hashimoto A."/>
            <person name="Yamaguchi K."/>
            <person name="Sugano A."/>
            <person name="Kohara Y."/>
            <person name="Fujiyama A."/>
            <person name="Anterola A."/>
            <person name="Aoki S."/>
            <person name="Ashton N."/>
            <person name="Barbazuk W.B."/>
            <person name="Barker E."/>
            <person name="Bennetzen J."/>
            <person name="Bezanilla M."/>
            <person name="Blankenship R."/>
            <person name="Cho S.H."/>
            <person name="Dutcher S."/>
            <person name="Estelle M."/>
            <person name="Fawcett J.A."/>
            <person name="Gundlach H."/>
            <person name="Hanada K."/>
            <person name="Heyl A."/>
            <person name="Hicks K.A."/>
            <person name="Hugh J."/>
            <person name="Lohr M."/>
            <person name="Mayer K."/>
            <person name="Melkozernov A."/>
            <person name="Murata T."/>
            <person name="Nelson D."/>
            <person name="Pils B."/>
            <person name="Prigge M."/>
            <person name="Reiss B."/>
            <person name="Renner T."/>
            <person name="Rombauts S."/>
            <person name="Rushton P."/>
            <person name="Sanderfoot A."/>
            <person name="Schween G."/>
            <person name="Shiu S.-H."/>
            <person name="Stueber K."/>
            <person name="Theodoulou F.L."/>
            <person name="Tu H."/>
            <person name="Van de Peer Y."/>
            <person name="Verrier P.J."/>
            <person name="Waters E."/>
            <person name="Wood A."/>
            <person name="Yang L."/>
            <person name="Cove D."/>
            <person name="Cuming A."/>
            <person name="Hasebe M."/>
            <person name="Lucas S."/>
            <person name="Mishler D.B."/>
            <person name="Reski R."/>
            <person name="Grigoriev I."/>
            <person name="Quatrano R.S."/>
            <person name="Boore J.L."/>
        </authorList>
    </citation>
    <scope>NUCLEOTIDE SEQUENCE [LARGE SCALE GENOMIC DNA]</scope>
    <source>
        <strain evidence="14 15">cv. Gransden 2004</strain>
    </source>
</reference>
<evidence type="ECO:0000256" key="8">
    <source>
        <dbReference type="ARBA" id="ARBA00022723"/>
    </source>
</evidence>
<accession>A0A7I4DLH6</accession>
<dbReference type="GO" id="GO:0046872">
    <property type="term" value="F:metal ion binding"/>
    <property type="evidence" value="ECO:0007669"/>
    <property type="project" value="UniProtKB-KW"/>
</dbReference>